<dbReference type="Proteomes" id="UP000033393">
    <property type="component" value="Unassembled WGS sequence"/>
</dbReference>
<dbReference type="GO" id="GO:0019491">
    <property type="term" value="P:ectoine biosynthetic process"/>
    <property type="evidence" value="ECO:0007669"/>
    <property type="project" value="UniProtKB-UniPathway"/>
</dbReference>
<evidence type="ECO:0000256" key="2">
    <source>
        <dbReference type="ARBA" id="ARBA00004978"/>
    </source>
</evidence>
<dbReference type="Pfam" id="PF00583">
    <property type="entry name" value="Acetyltransf_1"/>
    <property type="match status" value="1"/>
</dbReference>
<protein>
    <recommendedName>
        <fullName evidence="5 9">L-2,4-diaminobutyric acid acetyltransferase</fullName>
        <shortName evidence="9">DABA acetyltransferase</shortName>
        <ecNumber evidence="4 9">2.3.1.178</ecNumber>
    </recommendedName>
</protein>
<feature type="domain" description="N-acetyltransferase" evidence="10">
    <location>
        <begin position="5"/>
        <end position="153"/>
    </location>
</feature>
<keyword evidence="7 9" id="KW-0012">Acyltransferase</keyword>
<dbReference type="SUPFAM" id="SSF55729">
    <property type="entry name" value="Acyl-CoA N-acyltransferases (Nat)"/>
    <property type="match status" value="1"/>
</dbReference>
<comment type="caution">
    <text evidence="11">The sequence shown here is derived from an EMBL/GenBank/DDBJ whole genome shotgun (WGS) entry which is preliminary data.</text>
</comment>
<evidence type="ECO:0000256" key="5">
    <source>
        <dbReference type="ARBA" id="ARBA00017935"/>
    </source>
</evidence>
<dbReference type="InterPro" id="IPR000182">
    <property type="entry name" value="GNAT_dom"/>
</dbReference>
<evidence type="ECO:0000256" key="6">
    <source>
        <dbReference type="ARBA" id="ARBA00022679"/>
    </source>
</evidence>
<dbReference type="OrthoDB" id="2436196at2"/>
<dbReference type="PATRIC" id="fig|68170.10.peg.5469"/>
<reference evidence="11 12" key="1">
    <citation type="submission" date="2015-02" db="EMBL/GenBank/DDBJ databases">
        <authorList>
            <person name="Ju K.-S."/>
            <person name="Doroghazi J.R."/>
            <person name="Metcalf W."/>
        </authorList>
    </citation>
    <scope>NUCLEOTIDE SEQUENCE [LARGE SCALE GENOMIC DNA]</scope>
    <source>
        <strain evidence="11 12">NRRL B-16140</strain>
    </source>
</reference>
<evidence type="ECO:0000313" key="11">
    <source>
        <dbReference type="EMBL" id="KJK46886.1"/>
    </source>
</evidence>
<dbReference type="AlphaFoldDB" id="A0A0F0GWD5"/>
<dbReference type="InterPro" id="IPR016181">
    <property type="entry name" value="Acyl_CoA_acyltransferase"/>
</dbReference>
<name>A0A0F0GWD5_LENAE</name>
<comment type="catalytic activity">
    <reaction evidence="8 9">
        <text>L-2,4-diaminobutanoate + acetyl-CoA = (2S)-4-acetamido-2-aminobutanoate + CoA + H(+)</text>
        <dbReference type="Rhea" id="RHEA:16901"/>
        <dbReference type="ChEBI" id="CHEBI:15378"/>
        <dbReference type="ChEBI" id="CHEBI:57287"/>
        <dbReference type="ChEBI" id="CHEBI:57288"/>
        <dbReference type="ChEBI" id="CHEBI:58761"/>
        <dbReference type="ChEBI" id="CHEBI:58929"/>
        <dbReference type="EC" id="2.3.1.178"/>
    </reaction>
</comment>
<dbReference type="RefSeq" id="WP_045313471.1">
    <property type="nucleotide sequence ID" value="NZ_JYJG01000151.1"/>
</dbReference>
<evidence type="ECO:0000256" key="9">
    <source>
        <dbReference type="RuleBase" id="RU365045"/>
    </source>
</evidence>
<comment type="function">
    <text evidence="1 9">Catalyzes the acetylation of L-2,4-diaminobutyrate (DABA) to gamma-N-acetyl-alpha,gamma-diaminobutyric acid (ADABA) with acetyl coenzyme A.</text>
</comment>
<keyword evidence="12" id="KW-1185">Reference proteome</keyword>
<evidence type="ECO:0000313" key="12">
    <source>
        <dbReference type="Proteomes" id="UP000033393"/>
    </source>
</evidence>
<dbReference type="InterPro" id="IPR012772">
    <property type="entry name" value="Ectoine_EctA"/>
</dbReference>
<comment type="pathway">
    <text evidence="2 9">Amine and polyamine biosynthesis; ectoine biosynthesis; L-ectoine from L-aspartate 4-semialdehyde: step 2/3.</text>
</comment>
<gene>
    <name evidence="9" type="primary">ectA</name>
    <name evidence="11" type="ORF">UK23_21970</name>
</gene>
<dbReference type="GO" id="GO:0033816">
    <property type="term" value="F:diaminobutyrate acetyltransferase activity"/>
    <property type="evidence" value="ECO:0007669"/>
    <property type="project" value="UniProtKB-EC"/>
</dbReference>
<evidence type="ECO:0000256" key="7">
    <source>
        <dbReference type="ARBA" id="ARBA00023315"/>
    </source>
</evidence>
<dbReference type="UniPathway" id="UPA00067">
    <property type="reaction ID" value="UER00122"/>
</dbReference>
<dbReference type="EMBL" id="JYJG01000151">
    <property type="protein sequence ID" value="KJK46886.1"/>
    <property type="molecule type" value="Genomic_DNA"/>
</dbReference>
<dbReference type="NCBIfam" id="TIGR02406">
    <property type="entry name" value="ectoine_EctA"/>
    <property type="match status" value="1"/>
</dbReference>
<accession>A0A0F0GWD5</accession>
<dbReference type="Gene3D" id="3.40.630.30">
    <property type="match status" value="1"/>
</dbReference>
<organism evidence="11 12">
    <name type="scientific">Lentzea aerocolonigenes</name>
    <name type="common">Lechevalieria aerocolonigenes</name>
    <name type="synonym">Saccharothrix aerocolonigenes</name>
    <dbReference type="NCBI Taxonomy" id="68170"/>
    <lineage>
        <taxon>Bacteria</taxon>
        <taxon>Bacillati</taxon>
        <taxon>Actinomycetota</taxon>
        <taxon>Actinomycetes</taxon>
        <taxon>Pseudonocardiales</taxon>
        <taxon>Pseudonocardiaceae</taxon>
        <taxon>Lentzea</taxon>
    </lineage>
</organism>
<evidence type="ECO:0000256" key="4">
    <source>
        <dbReference type="ARBA" id="ARBA00012355"/>
    </source>
</evidence>
<proteinExistence type="inferred from homology"/>
<evidence type="ECO:0000256" key="8">
    <source>
        <dbReference type="ARBA" id="ARBA00048924"/>
    </source>
</evidence>
<dbReference type="EC" id="2.3.1.178" evidence="4 9"/>
<keyword evidence="6 9" id="KW-0808">Transferase</keyword>
<evidence type="ECO:0000256" key="3">
    <source>
        <dbReference type="ARBA" id="ARBA00010712"/>
    </source>
</evidence>
<evidence type="ECO:0000256" key="1">
    <source>
        <dbReference type="ARBA" id="ARBA00003741"/>
    </source>
</evidence>
<evidence type="ECO:0000259" key="10">
    <source>
        <dbReference type="PROSITE" id="PS51186"/>
    </source>
</evidence>
<sequence>MTQTITFREPTPADGLAVWEMVKEQPKLDLNSAYLYVLWFRDFADCSAVAVADDEVIGFVMGYRRPSAPDTLFVWQEAVQARHGVPDLGIDLFDHVVRQQIDKGVKYVEATVSKDNLPIILVLKKVAKKHGVPIEKQDVLFGADHFPGEHHDEVLYRFGPLE</sequence>
<dbReference type="PROSITE" id="PS51186">
    <property type="entry name" value="GNAT"/>
    <property type="match status" value="1"/>
</dbReference>
<comment type="similarity">
    <text evidence="3 9">Belongs to the acetyltransferase family. EctA subfamily.</text>
</comment>